<evidence type="ECO:0000256" key="5">
    <source>
        <dbReference type="ARBA" id="ARBA00022705"/>
    </source>
</evidence>
<dbReference type="AlphaFoldDB" id="A0A9W8B1W0"/>
<evidence type="ECO:0000259" key="11">
    <source>
        <dbReference type="Pfam" id="PF04104"/>
    </source>
</evidence>
<dbReference type="Gene3D" id="1.20.930.80">
    <property type="match status" value="1"/>
</dbReference>
<dbReference type="EMBL" id="JANBQB010000219">
    <property type="protein sequence ID" value="KAJ1979435.1"/>
    <property type="molecule type" value="Genomic_DNA"/>
</dbReference>
<evidence type="ECO:0000256" key="7">
    <source>
        <dbReference type="ARBA" id="ARBA00023004"/>
    </source>
</evidence>
<evidence type="ECO:0000313" key="13">
    <source>
        <dbReference type="Proteomes" id="UP001151582"/>
    </source>
</evidence>
<dbReference type="Pfam" id="PF04104">
    <property type="entry name" value="DNA_primase_lrg"/>
    <property type="match status" value="1"/>
</dbReference>
<dbReference type="Pfam" id="PF26466">
    <property type="entry name" value="DNA_primase_lrg_N"/>
    <property type="match status" value="1"/>
</dbReference>
<keyword evidence="8" id="KW-0411">Iron-sulfur</keyword>
<keyword evidence="6" id="KW-0479">Metal-binding</keyword>
<dbReference type="GO" id="GO:0046872">
    <property type="term" value="F:metal ion binding"/>
    <property type="evidence" value="ECO:0007669"/>
    <property type="project" value="UniProtKB-KW"/>
</dbReference>
<keyword evidence="5" id="KW-0235">DNA replication</keyword>
<evidence type="ECO:0000256" key="3">
    <source>
        <dbReference type="ARBA" id="ARBA00022485"/>
    </source>
</evidence>
<keyword evidence="4" id="KW-0639">Primosome</keyword>
<comment type="caution">
    <text evidence="12">The sequence shown here is derived from an EMBL/GenBank/DDBJ whole genome shotgun (WGS) entry which is preliminary data.</text>
</comment>
<dbReference type="GO" id="GO:0003677">
    <property type="term" value="F:DNA binding"/>
    <property type="evidence" value="ECO:0007669"/>
    <property type="project" value="UniProtKB-KW"/>
</dbReference>
<evidence type="ECO:0000256" key="4">
    <source>
        <dbReference type="ARBA" id="ARBA00022515"/>
    </source>
</evidence>
<name>A0A9W8B1W0_9FUNG</name>
<dbReference type="InterPro" id="IPR007238">
    <property type="entry name" value="DNA_primase_lsu_euk/arc"/>
</dbReference>
<feature type="domain" description="DNA primase large subunit C-terminal" evidence="11">
    <location>
        <begin position="279"/>
        <end position="432"/>
    </location>
</feature>
<keyword evidence="7" id="KW-0408">Iron</keyword>
<accession>A0A9W8B1W0</accession>
<evidence type="ECO:0000256" key="6">
    <source>
        <dbReference type="ARBA" id="ARBA00022723"/>
    </source>
</evidence>
<keyword evidence="3" id="KW-0004">4Fe-4S</keyword>
<sequence>MAIDRHLKPLGPAPTGPYQSKYPHRLNFYFSPPLSTIKAEDIEVWALERLQVLKSIESAYIRFKGDDEIRQAVEPTLSAYLPLSSNHNRKANLAAERQKDHVSHFILRLAFSKTAESRSWFLRYETHLFRLRFLTTDFNERQAFLETLPDFQQRVLSPAQKEAIKPELRAASSYVKNFDQESFFEVEFQQVLDLVQRRQVFVRGGKAYVPLSDQGVLIVNEFKKHLEKVLGTTAKVLTRLDDDDRLGPILNNLSSQQASVGYQTKTTNGKVGASEVDTGIGVSLEDAMEYWRKAFRHLSDDKFQKEHAYNIRHNYGLEGKRTNYSPYSCNKIILANHPGPGDHHGCPFRHFSKDQLVDSLCHQNLAEDDIRSIAELAKAGHYQIACTRHFEAVHKNTKRRATESTSAKTPDTANGVKDAGALGRIIHPNQFYDQSVALTQPEAS</sequence>
<dbReference type="InterPro" id="IPR058560">
    <property type="entry name" value="DNA_primase_C"/>
</dbReference>
<dbReference type="PANTHER" id="PTHR10537:SF3">
    <property type="entry name" value="DNA PRIMASE LARGE SUBUNIT"/>
    <property type="match status" value="1"/>
</dbReference>
<feature type="compositionally biased region" description="Polar residues" evidence="10">
    <location>
        <begin position="403"/>
        <end position="412"/>
    </location>
</feature>
<protein>
    <submittedName>
        <fullName evidence="12">DNA primase subunit pri2</fullName>
        <ecNumber evidence="12">3.1.3.41</ecNumber>
    </submittedName>
</protein>
<dbReference type="InterPro" id="IPR016558">
    <property type="entry name" value="DNA_primase_lsu_euk"/>
</dbReference>
<dbReference type="Proteomes" id="UP001151582">
    <property type="component" value="Unassembled WGS sequence"/>
</dbReference>
<dbReference type="GO" id="GO:0005658">
    <property type="term" value="C:alpha DNA polymerase:primase complex"/>
    <property type="evidence" value="ECO:0007669"/>
    <property type="project" value="TreeGrafter"/>
</dbReference>
<evidence type="ECO:0000256" key="1">
    <source>
        <dbReference type="ARBA" id="ARBA00001966"/>
    </source>
</evidence>
<dbReference type="OrthoDB" id="421393at2759"/>
<evidence type="ECO:0000313" key="12">
    <source>
        <dbReference type="EMBL" id="KAJ1979435.1"/>
    </source>
</evidence>
<reference evidence="12" key="1">
    <citation type="submission" date="2022-07" db="EMBL/GenBank/DDBJ databases">
        <title>Phylogenomic reconstructions and comparative analyses of Kickxellomycotina fungi.</title>
        <authorList>
            <person name="Reynolds N.K."/>
            <person name="Stajich J.E."/>
            <person name="Barry K."/>
            <person name="Grigoriev I.V."/>
            <person name="Crous P."/>
            <person name="Smith M.E."/>
        </authorList>
    </citation>
    <scope>NUCLEOTIDE SEQUENCE</scope>
    <source>
        <strain evidence="12">RSA 567</strain>
    </source>
</reference>
<evidence type="ECO:0000256" key="10">
    <source>
        <dbReference type="SAM" id="MobiDB-lite"/>
    </source>
</evidence>
<evidence type="ECO:0000256" key="2">
    <source>
        <dbReference type="ARBA" id="ARBA00010564"/>
    </source>
</evidence>
<keyword evidence="9" id="KW-0238">DNA-binding</keyword>
<dbReference type="GO" id="GO:0006270">
    <property type="term" value="P:DNA replication initiation"/>
    <property type="evidence" value="ECO:0007669"/>
    <property type="project" value="TreeGrafter"/>
</dbReference>
<comment type="cofactor">
    <cofactor evidence="1">
        <name>[4Fe-4S] cluster</name>
        <dbReference type="ChEBI" id="CHEBI:49883"/>
    </cofactor>
</comment>
<dbReference type="GO" id="GO:0006269">
    <property type="term" value="P:DNA replication, synthesis of primer"/>
    <property type="evidence" value="ECO:0007669"/>
    <property type="project" value="UniProtKB-KW"/>
</dbReference>
<evidence type="ECO:0000256" key="9">
    <source>
        <dbReference type="ARBA" id="ARBA00023125"/>
    </source>
</evidence>
<proteinExistence type="inferred from homology"/>
<keyword evidence="13" id="KW-1185">Reference proteome</keyword>
<keyword evidence="12" id="KW-0378">Hydrolase</keyword>
<dbReference type="GO" id="GO:0016787">
    <property type="term" value="F:hydrolase activity"/>
    <property type="evidence" value="ECO:0007669"/>
    <property type="project" value="UniProtKB-KW"/>
</dbReference>
<feature type="region of interest" description="Disordered" evidence="10">
    <location>
        <begin position="396"/>
        <end position="415"/>
    </location>
</feature>
<dbReference type="PANTHER" id="PTHR10537">
    <property type="entry name" value="DNA PRIMASE LARGE SUBUNIT"/>
    <property type="match status" value="1"/>
</dbReference>
<dbReference type="CDD" id="cd07322">
    <property type="entry name" value="PriL_PriS_Eukaryotic"/>
    <property type="match status" value="1"/>
</dbReference>
<comment type="similarity">
    <text evidence="2">Belongs to the eukaryotic-type primase large subunit family.</text>
</comment>
<organism evidence="12 13">
    <name type="scientific">Dimargaris verticillata</name>
    <dbReference type="NCBI Taxonomy" id="2761393"/>
    <lineage>
        <taxon>Eukaryota</taxon>
        <taxon>Fungi</taxon>
        <taxon>Fungi incertae sedis</taxon>
        <taxon>Zoopagomycota</taxon>
        <taxon>Kickxellomycotina</taxon>
        <taxon>Dimargaritomycetes</taxon>
        <taxon>Dimargaritales</taxon>
        <taxon>Dimargaritaceae</taxon>
        <taxon>Dimargaris</taxon>
    </lineage>
</organism>
<dbReference type="EC" id="3.1.3.41" evidence="12"/>
<dbReference type="GO" id="GO:0051539">
    <property type="term" value="F:4 iron, 4 sulfur cluster binding"/>
    <property type="evidence" value="ECO:0007669"/>
    <property type="project" value="UniProtKB-KW"/>
</dbReference>
<gene>
    <name evidence="12" type="primary">PRI2</name>
    <name evidence="12" type="ORF">H4R34_002832</name>
</gene>
<evidence type="ECO:0000256" key="8">
    <source>
        <dbReference type="ARBA" id="ARBA00023014"/>
    </source>
</evidence>